<evidence type="ECO:0000313" key="1">
    <source>
        <dbReference type="EMBL" id="ESK93580.1"/>
    </source>
</evidence>
<evidence type="ECO:0008006" key="3">
    <source>
        <dbReference type="Google" id="ProtNLM"/>
    </source>
</evidence>
<sequence length="630" mass="71209">MAKLDDSYEDIVVLIVDMLKDSTPRHLFMKDLRSLSLTCRHLRQICLSLLFGTLRQTWGFGMWKQMLPQNLCSYVLVFELNMHAVDLYLFADVGPPAELSNGLAKILPHMSSLHTFRFTNSFFYGAWPALLRAVLSAPNIHSLEICDSTWRSPSEAFAYGDFIPLQNSDETPTRSFHSPLRRFAYRAPFTDCFPPDSPSYGRRDTVQGTVELANLLVLIELLRASLEALEIPAELGCQLISGLTTNELGIGSGPLFPYLREFRVQGHAPFGEARWIDLIVPAAFPELRVLEFHLAQPKIPMASVVQSNLSRLHTLALSTPHPTDFVFQILPIDNLVELDLRAYPLPGILHSSSLYPLSETPTIAHLQSVLDAMSLSNLETLRVSYKSYAGSEGSRENAEESFLSRLPTLFQNLLCLEIHRYRPLAQTNEEDDPLPRLKHYLPRLRRLSNLLVDIDHPEQRLGRGGVNALWRQANTGNLQQDAMILAKEIQSLKSIGMLSHEDFSSHWKKWDVVRTQFCTRPGGEDPTSNVTLFRASDDNLEPNLYGISITEKTECHLIASLLPSVPRKNPTTAIWSSSAGTMDTFIGYYCSHLQKLDAKRRPDVVYLNLIKFKNQYTPNETFLIGKWTTV</sequence>
<dbReference type="AlphaFoldDB" id="V2XM60"/>
<protein>
    <recommendedName>
        <fullName evidence="3">F-box domain-containing protein</fullName>
    </recommendedName>
</protein>
<gene>
    <name evidence="1" type="ORF">Moror_1586</name>
</gene>
<evidence type="ECO:0000313" key="2">
    <source>
        <dbReference type="Proteomes" id="UP000017559"/>
    </source>
</evidence>
<organism evidence="1 2">
    <name type="scientific">Moniliophthora roreri (strain MCA 2997)</name>
    <name type="common">Cocoa frosty pod rot fungus</name>
    <name type="synonym">Crinipellis roreri</name>
    <dbReference type="NCBI Taxonomy" id="1381753"/>
    <lineage>
        <taxon>Eukaryota</taxon>
        <taxon>Fungi</taxon>
        <taxon>Dikarya</taxon>
        <taxon>Basidiomycota</taxon>
        <taxon>Agaricomycotina</taxon>
        <taxon>Agaricomycetes</taxon>
        <taxon>Agaricomycetidae</taxon>
        <taxon>Agaricales</taxon>
        <taxon>Marasmiineae</taxon>
        <taxon>Marasmiaceae</taxon>
        <taxon>Moniliophthora</taxon>
    </lineage>
</organism>
<keyword evidence="2" id="KW-1185">Reference proteome</keyword>
<dbReference type="HOGENOM" id="CLU_434171_0_0_1"/>
<comment type="caution">
    <text evidence="1">The sequence shown here is derived from an EMBL/GenBank/DDBJ whole genome shotgun (WGS) entry which is preliminary data.</text>
</comment>
<dbReference type="Proteomes" id="UP000017559">
    <property type="component" value="Unassembled WGS sequence"/>
</dbReference>
<dbReference type="OrthoDB" id="2914095at2759"/>
<accession>V2XM60</accession>
<proteinExistence type="predicted"/>
<dbReference type="KEGG" id="mrr:Moror_1586"/>
<name>V2XM60_MONRO</name>
<dbReference type="EMBL" id="AWSO01000182">
    <property type="protein sequence ID" value="ESK93580.1"/>
    <property type="molecule type" value="Genomic_DNA"/>
</dbReference>
<reference evidence="1 2" key="1">
    <citation type="journal article" date="2014" name="BMC Genomics">
        <title>Genome and secretome analysis of the hemibiotrophic fungal pathogen, Moniliophthora roreri, which causes frosty pod rot disease of cacao: mechanisms of the biotrophic and necrotrophic phases.</title>
        <authorList>
            <person name="Meinhardt L.W."/>
            <person name="Costa G.G.L."/>
            <person name="Thomazella D.P.T."/>
            <person name="Teixeira P.J.P.L."/>
            <person name="Carazzolle M.F."/>
            <person name="Schuster S.C."/>
            <person name="Carlson J.E."/>
            <person name="Guiltinan M.J."/>
            <person name="Mieczkowski P."/>
            <person name="Farmer A."/>
            <person name="Ramaraj T."/>
            <person name="Crozier J."/>
            <person name="Davis R.E."/>
            <person name="Shao J."/>
            <person name="Melnick R.L."/>
            <person name="Pereira G.A.G."/>
            <person name="Bailey B.A."/>
        </authorList>
    </citation>
    <scope>NUCLEOTIDE SEQUENCE [LARGE SCALE GENOMIC DNA]</scope>
    <source>
        <strain evidence="1 2">MCA 2997</strain>
    </source>
</reference>